<dbReference type="InterPro" id="IPR001585">
    <property type="entry name" value="TAL/FSA"/>
</dbReference>
<dbReference type="Proteomes" id="UP001610444">
    <property type="component" value="Unassembled WGS sequence"/>
</dbReference>
<dbReference type="Pfam" id="PF00923">
    <property type="entry name" value="TAL_FSA"/>
    <property type="match status" value="1"/>
</dbReference>
<dbReference type="EMBL" id="JBFXLR010000006">
    <property type="protein sequence ID" value="KAL2857584.1"/>
    <property type="molecule type" value="Genomic_DNA"/>
</dbReference>
<evidence type="ECO:0000313" key="3">
    <source>
        <dbReference type="EMBL" id="KAL2857584.1"/>
    </source>
</evidence>
<dbReference type="PANTHER" id="PTHR10683:SF34">
    <property type="entry name" value="TRANSALDOLASE"/>
    <property type="match status" value="1"/>
</dbReference>
<organism evidence="3 4">
    <name type="scientific">Aspergillus pseudodeflectus</name>
    <dbReference type="NCBI Taxonomy" id="176178"/>
    <lineage>
        <taxon>Eukaryota</taxon>
        <taxon>Fungi</taxon>
        <taxon>Dikarya</taxon>
        <taxon>Ascomycota</taxon>
        <taxon>Pezizomycotina</taxon>
        <taxon>Eurotiomycetes</taxon>
        <taxon>Eurotiomycetidae</taxon>
        <taxon>Eurotiales</taxon>
        <taxon>Aspergillaceae</taxon>
        <taxon>Aspergillus</taxon>
        <taxon>Aspergillus subgen. Nidulantes</taxon>
    </lineage>
</organism>
<dbReference type="GeneID" id="98159773"/>
<dbReference type="PANTHER" id="PTHR10683">
    <property type="entry name" value="TRANSALDOLASE"/>
    <property type="match status" value="1"/>
</dbReference>
<keyword evidence="4" id="KW-1185">Reference proteome</keyword>
<evidence type="ECO:0000256" key="1">
    <source>
        <dbReference type="ARBA" id="ARBA00023270"/>
    </source>
</evidence>
<evidence type="ECO:0000256" key="2">
    <source>
        <dbReference type="RuleBase" id="RU000501"/>
    </source>
</evidence>
<keyword evidence="2" id="KW-0808">Transferase</keyword>
<proteinExistence type="predicted"/>
<dbReference type="EC" id="2.2.1.2" evidence="2"/>
<protein>
    <recommendedName>
        <fullName evidence="2">Transaldolase</fullName>
        <ecNumber evidence="2">2.2.1.2</ecNumber>
    </recommendedName>
</protein>
<dbReference type="InterPro" id="IPR013785">
    <property type="entry name" value="Aldolase_TIM"/>
</dbReference>
<sequence>MGHSESNLLEYLRSKTQVDLDTFDVTLSKEFGKCVDCTSNQYEYYTELAKPTRKDILLKAIEAANKLRDQFPEVTFEELAVEIGAVYLALAMLPDISGNLHIMANPNFSYSTKKIVDTGKRLHRLSKIADPSFDGSRLVMKVAATWEGLQACRELRNLGIKTLGTTLFSMEQAVLAGEAGCVSISPFVRELRELVDPSFVDPNPQLGLSVQAQKWYEAEGVPTKVKACATRGLDELLILAGVDAQTLIPDDLRGLQSTTRSMAEVAAMSLFKATADTGMAKMSYPSYIDNEEKYRMDFGYADEGNAQRKLAQAINIFSDFQAKAEEVVRNARAEQERTRG</sequence>
<dbReference type="Gene3D" id="3.20.20.70">
    <property type="entry name" value="Aldolase class I"/>
    <property type="match status" value="1"/>
</dbReference>
<name>A0ABR4KZB0_9EURO</name>
<comment type="catalytic activity">
    <reaction evidence="2">
        <text>D-sedoheptulose 7-phosphate + D-glyceraldehyde 3-phosphate = D-erythrose 4-phosphate + beta-D-fructose 6-phosphate</text>
        <dbReference type="Rhea" id="RHEA:17053"/>
        <dbReference type="ChEBI" id="CHEBI:16897"/>
        <dbReference type="ChEBI" id="CHEBI:57483"/>
        <dbReference type="ChEBI" id="CHEBI:57634"/>
        <dbReference type="ChEBI" id="CHEBI:59776"/>
        <dbReference type="EC" id="2.2.1.2"/>
    </reaction>
</comment>
<dbReference type="SUPFAM" id="SSF51569">
    <property type="entry name" value="Aldolase"/>
    <property type="match status" value="1"/>
</dbReference>
<dbReference type="PROSITE" id="PS00958">
    <property type="entry name" value="TRANSALDOLASE_2"/>
    <property type="match status" value="1"/>
</dbReference>
<comment type="caution">
    <text evidence="3">The sequence shown here is derived from an EMBL/GenBank/DDBJ whole genome shotgun (WGS) entry which is preliminary data.</text>
</comment>
<keyword evidence="1" id="KW-0704">Schiff base</keyword>
<keyword evidence="2" id="KW-0570">Pentose shunt</keyword>
<comment type="pathway">
    <text evidence="2">Carbohydrate degradation; pentose phosphate pathway; D-glyceraldehyde 3-phosphate and beta-D-fructose 6-phosphate from D-ribose 5-phosphate and D-xylulose 5-phosphate (non-oxidative stage): step 2/3.</text>
</comment>
<gene>
    <name evidence="3" type="ORF">BJX68DRAFT_263146</name>
</gene>
<dbReference type="InterPro" id="IPR018225">
    <property type="entry name" value="Transaldolase_AS"/>
</dbReference>
<reference evidence="3 4" key="1">
    <citation type="submission" date="2024-07" db="EMBL/GenBank/DDBJ databases">
        <title>Section-level genome sequencing and comparative genomics of Aspergillus sections Usti and Cavernicolus.</title>
        <authorList>
            <consortium name="Lawrence Berkeley National Laboratory"/>
            <person name="Nybo J.L."/>
            <person name="Vesth T.C."/>
            <person name="Theobald S."/>
            <person name="Frisvad J.C."/>
            <person name="Larsen T.O."/>
            <person name="Kjaerboelling I."/>
            <person name="Rothschild-Mancinelli K."/>
            <person name="Lyhne E.K."/>
            <person name="Kogle M.E."/>
            <person name="Barry K."/>
            <person name="Clum A."/>
            <person name="Na H."/>
            <person name="Ledsgaard L."/>
            <person name="Lin J."/>
            <person name="Lipzen A."/>
            <person name="Kuo A."/>
            <person name="Riley R."/>
            <person name="Mondo S."/>
            <person name="LaButti K."/>
            <person name="Haridas S."/>
            <person name="Pangalinan J."/>
            <person name="Salamov A.A."/>
            <person name="Simmons B.A."/>
            <person name="Magnuson J.K."/>
            <person name="Chen J."/>
            <person name="Drula E."/>
            <person name="Henrissat B."/>
            <person name="Wiebenga A."/>
            <person name="Lubbers R.J."/>
            <person name="Gomes A.C."/>
            <person name="Macurrencykelacurrency M.R."/>
            <person name="Stajich J."/>
            <person name="Grigoriev I.V."/>
            <person name="Mortensen U.H."/>
            <person name="De vries R.P."/>
            <person name="Baker S.E."/>
            <person name="Andersen M.R."/>
        </authorList>
    </citation>
    <scope>NUCLEOTIDE SEQUENCE [LARGE SCALE GENOMIC DNA]</scope>
    <source>
        <strain evidence="3 4">CBS 756.74</strain>
    </source>
</reference>
<accession>A0ABR4KZB0</accession>
<evidence type="ECO:0000313" key="4">
    <source>
        <dbReference type="Proteomes" id="UP001610444"/>
    </source>
</evidence>
<dbReference type="RefSeq" id="XP_070903115.1">
    <property type="nucleotide sequence ID" value="XM_071044609.1"/>
</dbReference>
<comment type="function">
    <text evidence="2">Catalyzes the rate-limiting step of the non-oxidative phase in the pentose phosphate pathway. Catalyzes the reversible conversion of sedheptulose-7-phosphate and D-glyceraldehyde 3-phosphate into erythrose-4-phosphate and beta-D-fructose 6-phosphate.</text>
</comment>